<sequence length="596" mass="67832">MAKKTPPEPVAKGTKRFRRARASRACEVCHSRKVRCDVTTRMPCTNCVAFNCECKVPKRNRRNGGGDSPISIASPAVQPAPAQPVGANGGLQPIIETTQTHSYDTPNANTWAKPKISGPETKGMLPGARDHADTYSNGQKVRNSQFIFYGPSHIVPRLLGDSEQGEVQVVTNSEYMNSSRDIDSEDFEVLKLKGAFLIPPKEVCDDLVESYFKWVHPIIPLINRNDFMRKYSDPQDPPSLLLLQCMFLAASKVCKNPALLDSDGSINLACLTFYKRAKSLYDSNYETDKVTIVQSLGVLGWWFEGPEDIIKNSAYWTRVAILVAQGMGMHRNNDDNPHLSLQEKRMWKRIWWSLFYRDRNIAVALGRPLVINTQDMDVKMITEDDFIEDEPDRPSLYPIDVHRIRYFIHSLKLSEIMGIILTQQYTASAQSKSIDVKSVAYSDVALSIWRKNLPDELKYHPKMKRSQKFFNSLLYLQYYTAVCLAHQLHLVKEIKLPDGRSGYPSRRIAFQASHMIARICGNLLSISEVKNMHVFYVYVVFTAIILLLYQTKSQNRLLAQNAQRSLEVCMKFMDVLGETWLAARMSIRVVNYVRNS</sequence>
<protein>
    <recommendedName>
        <fullName evidence="9">Zn(2)-C6 fungal-type domain-containing protein</fullName>
    </recommendedName>
</protein>
<keyword evidence="5" id="KW-0804">Transcription</keyword>
<dbReference type="GO" id="GO:0008270">
    <property type="term" value="F:zinc ion binding"/>
    <property type="evidence" value="ECO:0007669"/>
    <property type="project" value="InterPro"/>
</dbReference>
<accession>A0A1E4TGY7</accession>
<keyword evidence="8" id="KW-0812">Transmembrane</keyword>
<dbReference type="PROSITE" id="PS50048">
    <property type="entry name" value="ZN2_CY6_FUNGAL_2"/>
    <property type="match status" value="1"/>
</dbReference>
<feature type="transmembrane region" description="Helical" evidence="8">
    <location>
        <begin position="532"/>
        <end position="549"/>
    </location>
</feature>
<keyword evidence="8" id="KW-0472">Membrane</keyword>
<dbReference type="Pfam" id="PF00172">
    <property type="entry name" value="Zn_clus"/>
    <property type="match status" value="1"/>
</dbReference>
<keyword evidence="1" id="KW-0479">Metal-binding</keyword>
<keyword evidence="4" id="KW-0238">DNA-binding</keyword>
<dbReference type="EMBL" id="KV453842">
    <property type="protein sequence ID" value="ODV91034.1"/>
    <property type="molecule type" value="Genomic_DNA"/>
</dbReference>
<dbReference type="AlphaFoldDB" id="A0A1E4TGY7"/>
<keyword evidence="2" id="KW-0862">Zinc</keyword>
<keyword evidence="6" id="KW-0539">Nucleus</keyword>
<dbReference type="Gene3D" id="4.10.240.10">
    <property type="entry name" value="Zn(2)-C6 fungal-type DNA-binding domain"/>
    <property type="match status" value="1"/>
</dbReference>
<dbReference type="CDD" id="cd12148">
    <property type="entry name" value="fungal_TF_MHR"/>
    <property type="match status" value="1"/>
</dbReference>
<feature type="compositionally biased region" description="Low complexity" evidence="7">
    <location>
        <begin position="69"/>
        <end position="84"/>
    </location>
</feature>
<dbReference type="InterPro" id="IPR001138">
    <property type="entry name" value="Zn2Cys6_DnaBD"/>
</dbReference>
<evidence type="ECO:0000313" key="11">
    <source>
        <dbReference type="Proteomes" id="UP000095023"/>
    </source>
</evidence>
<evidence type="ECO:0000256" key="4">
    <source>
        <dbReference type="ARBA" id="ARBA00023125"/>
    </source>
</evidence>
<dbReference type="SUPFAM" id="SSF57701">
    <property type="entry name" value="Zn2/Cys6 DNA-binding domain"/>
    <property type="match status" value="1"/>
</dbReference>
<evidence type="ECO:0000256" key="5">
    <source>
        <dbReference type="ARBA" id="ARBA00023163"/>
    </source>
</evidence>
<dbReference type="InterPro" id="IPR007219">
    <property type="entry name" value="XnlR_reg_dom"/>
</dbReference>
<dbReference type="GO" id="GO:0006351">
    <property type="term" value="P:DNA-templated transcription"/>
    <property type="evidence" value="ECO:0007669"/>
    <property type="project" value="InterPro"/>
</dbReference>
<keyword evidence="11" id="KW-1185">Reference proteome</keyword>
<evidence type="ECO:0000256" key="6">
    <source>
        <dbReference type="ARBA" id="ARBA00023242"/>
    </source>
</evidence>
<proteinExistence type="predicted"/>
<dbReference type="OrthoDB" id="5121955at2759"/>
<dbReference type="CDD" id="cd00067">
    <property type="entry name" value="GAL4"/>
    <property type="match status" value="1"/>
</dbReference>
<dbReference type="GO" id="GO:0000981">
    <property type="term" value="F:DNA-binding transcription factor activity, RNA polymerase II-specific"/>
    <property type="evidence" value="ECO:0007669"/>
    <property type="project" value="InterPro"/>
</dbReference>
<evidence type="ECO:0000256" key="3">
    <source>
        <dbReference type="ARBA" id="ARBA00023015"/>
    </source>
</evidence>
<dbReference type="PROSITE" id="PS00463">
    <property type="entry name" value="ZN2_CY6_FUNGAL_1"/>
    <property type="match status" value="1"/>
</dbReference>
<dbReference type="PANTHER" id="PTHR47171:SF3">
    <property type="entry name" value="FARA-RELATED"/>
    <property type="match status" value="1"/>
</dbReference>
<evidence type="ECO:0000256" key="1">
    <source>
        <dbReference type="ARBA" id="ARBA00022723"/>
    </source>
</evidence>
<gene>
    <name evidence="10" type="ORF">CANCADRAFT_26504</name>
</gene>
<evidence type="ECO:0000256" key="8">
    <source>
        <dbReference type="SAM" id="Phobius"/>
    </source>
</evidence>
<dbReference type="GO" id="GO:0003677">
    <property type="term" value="F:DNA binding"/>
    <property type="evidence" value="ECO:0007669"/>
    <property type="project" value="UniProtKB-KW"/>
</dbReference>
<dbReference type="PANTHER" id="PTHR47171">
    <property type="entry name" value="FARA-RELATED"/>
    <property type="match status" value="1"/>
</dbReference>
<dbReference type="InterPro" id="IPR052073">
    <property type="entry name" value="Amide_Lactam_Regulators"/>
</dbReference>
<evidence type="ECO:0000256" key="2">
    <source>
        <dbReference type="ARBA" id="ARBA00022833"/>
    </source>
</evidence>
<evidence type="ECO:0000259" key="9">
    <source>
        <dbReference type="PROSITE" id="PS50048"/>
    </source>
</evidence>
<feature type="region of interest" description="Disordered" evidence="7">
    <location>
        <begin position="58"/>
        <end position="84"/>
    </location>
</feature>
<name>A0A1E4TGY7_9ASCO</name>
<dbReference type="SMART" id="SM00906">
    <property type="entry name" value="Fungal_trans"/>
    <property type="match status" value="1"/>
</dbReference>
<dbReference type="Proteomes" id="UP000095023">
    <property type="component" value="Unassembled WGS sequence"/>
</dbReference>
<feature type="non-terminal residue" evidence="10">
    <location>
        <position position="596"/>
    </location>
</feature>
<evidence type="ECO:0000313" key="10">
    <source>
        <dbReference type="EMBL" id="ODV91034.1"/>
    </source>
</evidence>
<evidence type="ECO:0000256" key="7">
    <source>
        <dbReference type="SAM" id="MobiDB-lite"/>
    </source>
</evidence>
<dbReference type="InterPro" id="IPR036864">
    <property type="entry name" value="Zn2-C6_fun-type_DNA-bd_sf"/>
</dbReference>
<reference evidence="11" key="1">
    <citation type="submission" date="2016-02" db="EMBL/GenBank/DDBJ databases">
        <title>Comparative genomics of biotechnologically important yeasts.</title>
        <authorList>
            <consortium name="DOE Joint Genome Institute"/>
            <person name="Riley R."/>
            <person name="Haridas S."/>
            <person name="Wolfe K.H."/>
            <person name="Lopes M.R."/>
            <person name="Hittinger C.T."/>
            <person name="Goker M."/>
            <person name="Salamov A."/>
            <person name="Wisecaver J."/>
            <person name="Long T.M."/>
            <person name="Aerts A.L."/>
            <person name="Barry K."/>
            <person name="Choi C."/>
            <person name="Clum A."/>
            <person name="Coughlan A.Y."/>
            <person name="Deshpande S."/>
            <person name="Douglass A.P."/>
            <person name="Hanson S.J."/>
            <person name="Klenk H.-P."/>
            <person name="Labutti K."/>
            <person name="Lapidus A."/>
            <person name="Lindquist E."/>
            <person name="Lipzen A."/>
            <person name="Meier-Kolthoff J.P."/>
            <person name="Ohm R.A."/>
            <person name="Otillar R.P."/>
            <person name="Pangilinan J."/>
            <person name="Peng Y."/>
            <person name="Rokas A."/>
            <person name="Rosa C.A."/>
            <person name="Scheuner C."/>
            <person name="Sibirny A.A."/>
            <person name="Slot J.C."/>
            <person name="Stielow J.B."/>
            <person name="Sun H."/>
            <person name="Kurtzman C.P."/>
            <person name="Blackwell M."/>
            <person name="Jeffries T.W."/>
            <person name="Grigoriev I.V."/>
        </authorList>
    </citation>
    <scope>NUCLEOTIDE SEQUENCE [LARGE SCALE GENOMIC DNA]</scope>
    <source>
        <strain evidence="11">NRRL Y-17796</strain>
    </source>
</reference>
<dbReference type="Pfam" id="PF04082">
    <property type="entry name" value="Fungal_trans"/>
    <property type="match status" value="1"/>
</dbReference>
<keyword evidence="3" id="KW-0805">Transcription regulation</keyword>
<organism evidence="10 11">
    <name type="scientific">Tortispora caseinolytica NRRL Y-17796</name>
    <dbReference type="NCBI Taxonomy" id="767744"/>
    <lineage>
        <taxon>Eukaryota</taxon>
        <taxon>Fungi</taxon>
        <taxon>Dikarya</taxon>
        <taxon>Ascomycota</taxon>
        <taxon>Saccharomycotina</taxon>
        <taxon>Trigonopsidomycetes</taxon>
        <taxon>Trigonopsidales</taxon>
        <taxon>Trigonopsidaceae</taxon>
        <taxon>Tortispora</taxon>
    </lineage>
</organism>
<dbReference type="SMART" id="SM00066">
    <property type="entry name" value="GAL4"/>
    <property type="match status" value="1"/>
</dbReference>
<feature type="domain" description="Zn(2)-C6 fungal-type" evidence="9">
    <location>
        <begin position="25"/>
        <end position="56"/>
    </location>
</feature>
<keyword evidence="8" id="KW-1133">Transmembrane helix</keyword>